<accession>A0A0A8Z5T6</accession>
<organism evidence="2">
    <name type="scientific">Arundo donax</name>
    <name type="common">Giant reed</name>
    <name type="synonym">Donax arundinaceus</name>
    <dbReference type="NCBI Taxonomy" id="35708"/>
    <lineage>
        <taxon>Eukaryota</taxon>
        <taxon>Viridiplantae</taxon>
        <taxon>Streptophyta</taxon>
        <taxon>Embryophyta</taxon>
        <taxon>Tracheophyta</taxon>
        <taxon>Spermatophyta</taxon>
        <taxon>Magnoliopsida</taxon>
        <taxon>Liliopsida</taxon>
        <taxon>Poales</taxon>
        <taxon>Poaceae</taxon>
        <taxon>PACMAD clade</taxon>
        <taxon>Arundinoideae</taxon>
        <taxon>Arundineae</taxon>
        <taxon>Arundo</taxon>
    </lineage>
</organism>
<evidence type="ECO:0000313" key="2">
    <source>
        <dbReference type="EMBL" id="JAD34146.1"/>
    </source>
</evidence>
<protein>
    <submittedName>
        <fullName evidence="2">Uncharacterized protein</fullName>
    </submittedName>
</protein>
<reference evidence="2" key="2">
    <citation type="journal article" date="2015" name="Data Brief">
        <title>Shoot transcriptome of the giant reed, Arundo donax.</title>
        <authorList>
            <person name="Barrero R.A."/>
            <person name="Guerrero F.D."/>
            <person name="Moolhuijzen P."/>
            <person name="Goolsby J.A."/>
            <person name="Tidwell J."/>
            <person name="Bellgard S.E."/>
            <person name="Bellgard M.I."/>
        </authorList>
    </citation>
    <scope>NUCLEOTIDE SEQUENCE</scope>
    <source>
        <tissue evidence="2">Shoot tissue taken approximately 20 cm above the soil surface</tissue>
    </source>
</reference>
<sequence length="96" mass="10253">MTAACSPARLGFLPPQQFLGTMNTPCRAPGLAQSAANAGSFRPSGSGSLKLQRPHSCDAGTETDNMRQRQQRQVAHICISHHSDISKSQYLSLASL</sequence>
<dbReference type="EMBL" id="GBRH01263749">
    <property type="protein sequence ID" value="JAD34146.1"/>
    <property type="molecule type" value="Transcribed_RNA"/>
</dbReference>
<evidence type="ECO:0000256" key="1">
    <source>
        <dbReference type="SAM" id="MobiDB-lite"/>
    </source>
</evidence>
<reference evidence="2" key="1">
    <citation type="submission" date="2014-09" db="EMBL/GenBank/DDBJ databases">
        <authorList>
            <person name="Magalhaes I.L.F."/>
            <person name="Oliveira U."/>
            <person name="Santos F.R."/>
            <person name="Vidigal T.H.D.A."/>
            <person name="Brescovit A.D."/>
            <person name="Santos A.J."/>
        </authorList>
    </citation>
    <scope>NUCLEOTIDE SEQUENCE</scope>
    <source>
        <tissue evidence="2">Shoot tissue taken approximately 20 cm above the soil surface</tissue>
    </source>
</reference>
<proteinExistence type="predicted"/>
<feature type="region of interest" description="Disordered" evidence="1">
    <location>
        <begin position="33"/>
        <end position="69"/>
    </location>
</feature>
<name>A0A0A8Z5T6_ARUDO</name>
<dbReference type="AlphaFoldDB" id="A0A0A8Z5T6"/>